<keyword evidence="2" id="KW-1185">Reference proteome</keyword>
<dbReference type="GO" id="GO:0097730">
    <property type="term" value="C:non-motile cilium"/>
    <property type="evidence" value="ECO:0007669"/>
    <property type="project" value="TreeGrafter"/>
</dbReference>
<dbReference type="InterPro" id="IPR016024">
    <property type="entry name" value="ARM-type_fold"/>
</dbReference>
<dbReference type="KEGG" id="ccal:108630919"/>
<evidence type="ECO:0000259" key="1">
    <source>
        <dbReference type="Pfam" id="PF21049"/>
    </source>
</evidence>
<protein>
    <submittedName>
        <fullName evidence="3">Cilia- and flagella-associated protein 69-like</fullName>
    </submittedName>
</protein>
<feature type="domain" description="Cilia- and flagella-associated protein 69 ARM repeats" evidence="1">
    <location>
        <begin position="5"/>
        <end position="439"/>
    </location>
</feature>
<organism evidence="2 3">
    <name type="scientific">Ceratina calcarata</name>
    <dbReference type="NCBI Taxonomy" id="156304"/>
    <lineage>
        <taxon>Eukaryota</taxon>
        <taxon>Metazoa</taxon>
        <taxon>Ecdysozoa</taxon>
        <taxon>Arthropoda</taxon>
        <taxon>Hexapoda</taxon>
        <taxon>Insecta</taxon>
        <taxon>Pterygota</taxon>
        <taxon>Neoptera</taxon>
        <taxon>Endopterygota</taxon>
        <taxon>Hymenoptera</taxon>
        <taxon>Apocrita</taxon>
        <taxon>Aculeata</taxon>
        <taxon>Apoidea</taxon>
        <taxon>Anthophila</taxon>
        <taxon>Apidae</taxon>
        <taxon>Ceratina</taxon>
        <taxon>Zadontomerus</taxon>
    </lineage>
</organism>
<dbReference type="RefSeq" id="XP_026674261.1">
    <property type="nucleotide sequence ID" value="XM_026818460.1"/>
</dbReference>
<dbReference type="SUPFAM" id="SSF48371">
    <property type="entry name" value="ARM repeat"/>
    <property type="match status" value="1"/>
</dbReference>
<dbReference type="InterPro" id="IPR048733">
    <property type="entry name" value="CFA69_ARM_dom"/>
</dbReference>
<proteinExistence type="predicted"/>
<evidence type="ECO:0000313" key="3">
    <source>
        <dbReference type="RefSeq" id="XP_026674261.1"/>
    </source>
</evidence>
<reference evidence="3" key="1">
    <citation type="submission" date="2025-08" db="UniProtKB">
        <authorList>
            <consortium name="RefSeq"/>
        </authorList>
    </citation>
    <scope>IDENTIFICATION</scope>
    <source>
        <tissue evidence="3">Whole body</tissue>
    </source>
</reference>
<dbReference type="AlphaFoldDB" id="A0AAJ7SAA9"/>
<dbReference type="Pfam" id="PF21049">
    <property type="entry name" value="CFA69_ARM_rpt"/>
    <property type="match status" value="1"/>
</dbReference>
<dbReference type="GO" id="GO:1902093">
    <property type="term" value="P:positive regulation of flagellated sperm motility"/>
    <property type="evidence" value="ECO:0007669"/>
    <property type="project" value="TreeGrafter"/>
</dbReference>
<accession>A0AAJ7SAA9</accession>
<dbReference type="GeneID" id="108630919"/>
<dbReference type="GO" id="GO:0097225">
    <property type="term" value="C:sperm midpiece"/>
    <property type="evidence" value="ECO:0007669"/>
    <property type="project" value="TreeGrafter"/>
</dbReference>
<gene>
    <name evidence="3" type="primary">LOC108630919</name>
</gene>
<dbReference type="PANTHER" id="PTHR14716">
    <property type="entry name" value="CILIA- AND FLAGELLA-ASSOCIATED PROTEIN 69"/>
    <property type="match status" value="1"/>
</dbReference>
<name>A0AAJ7SAA9_9HYME</name>
<dbReference type="Proteomes" id="UP000694925">
    <property type="component" value="Unplaced"/>
</dbReference>
<sequence length="628" mass="73199">MILISFPKWNLVSCGIAEAVIEYLIGVETGVARVFSETIKFGRTINDLQFEKILLLIVTHLAEVDACIFLMINRNLMHAILDIVNPNIVNTEIAWNAAQFWDLWTYAINALAVLAPKMPQQFIENDGCTRLYLLLEWCLTNKFDEKIVMTCTKAICTIVLSENASLLECFREYGIILLLIKLITAVLNCDKITMKLQRILTLTLISAERLMRKQEFYHEIYAEYSVLFVMELLFRCVYKKNEEFQIDQRLLIAIGAYIWECIIWCPRSLKKFVHYGGLYIVLDIIEIIPYYSRCLYLGILTDMCDNFHCSPFLSTWRGINERRLLSLLAMIWREEEIRIKVLRNVDDTELLQMSRQQWVDTYHVKLDTGISPALTDIVGSVRSKIYSIFKLIERDRERYEMAKERYKILYSNLSTEDRITISMIHLYFTLKLGQMWVEVAKYFEQVGITPLGMDGQALFLMIQRYNLWASLTKEKEAKIIQSVKLEEDINEKDEYARIRDSKLLLALDAFDELDYIYRTTDRSYLLRKKYEQVQQVNSSLNFPHNTCDTHCHRTFPDNVTFTAIFNQHQTVTNDLRSESHIGQLKGIVAPISPADSNIIPSSIHSELSLGSVTETCLPHIERFDEKEL</sequence>
<evidence type="ECO:0000313" key="2">
    <source>
        <dbReference type="Proteomes" id="UP000694925"/>
    </source>
</evidence>
<dbReference type="PANTHER" id="PTHR14716:SF0">
    <property type="entry name" value="CILIA- AND FLAGELLA-ASSOCIATED PROTEIN 69"/>
    <property type="match status" value="1"/>
</dbReference>
<dbReference type="InterPro" id="IPR048732">
    <property type="entry name" value="CFA69"/>
</dbReference>